<reference evidence="2" key="2">
    <citation type="journal article" date="2021" name="PeerJ">
        <title>Extensive microbial diversity within the chicken gut microbiome revealed by metagenomics and culture.</title>
        <authorList>
            <person name="Gilroy R."/>
            <person name="Ravi A."/>
            <person name="Getino M."/>
            <person name="Pursley I."/>
            <person name="Horton D.L."/>
            <person name="Alikhan N.F."/>
            <person name="Baker D."/>
            <person name="Gharbi K."/>
            <person name="Hall N."/>
            <person name="Watson M."/>
            <person name="Adriaenssens E.M."/>
            <person name="Foster-Nyarko E."/>
            <person name="Jarju S."/>
            <person name="Secka A."/>
            <person name="Antonio M."/>
            <person name="Oren A."/>
            <person name="Chaudhuri R.R."/>
            <person name="La Ragione R."/>
            <person name="Hildebrand F."/>
            <person name="Pallen M.J."/>
        </authorList>
    </citation>
    <scope>NUCLEOTIDE SEQUENCE</scope>
    <source>
        <strain evidence="2">20514</strain>
    </source>
</reference>
<protein>
    <recommendedName>
        <fullName evidence="4">Tetratricopeptide repeat protein</fullName>
    </recommendedName>
</protein>
<accession>A0A9D9ELL8</accession>
<dbReference type="AlphaFoldDB" id="A0A9D9ELL8"/>
<dbReference type="Proteomes" id="UP000810252">
    <property type="component" value="Unassembled WGS sequence"/>
</dbReference>
<name>A0A9D9ELL8_9BACT</name>
<dbReference type="SUPFAM" id="SSF81901">
    <property type="entry name" value="HCP-like"/>
    <property type="match status" value="1"/>
</dbReference>
<dbReference type="EMBL" id="JADIMQ010000088">
    <property type="protein sequence ID" value="MBO8448850.1"/>
    <property type="molecule type" value="Genomic_DNA"/>
</dbReference>
<keyword evidence="1" id="KW-0732">Signal</keyword>
<reference evidence="2" key="1">
    <citation type="submission" date="2020-10" db="EMBL/GenBank/DDBJ databases">
        <authorList>
            <person name="Gilroy R."/>
        </authorList>
    </citation>
    <scope>NUCLEOTIDE SEQUENCE</scope>
    <source>
        <strain evidence="2">20514</strain>
    </source>
</reference>
<sequence>MRLKKILMAVLLSGFLLPAAAQTREELSETYSGRYDLVVSKLGYAGVGVDTILNQWEQVDSTNVKMLTARFNYYFTKAQSSSVVVKPEKKYLGADPVLTLKDSTGRDVYYYQEVSYDDALFSDAMRYLDKAIEADPFRIDLRFTKVTALMSYEKDSPDMALSYLLRLVDKDASEDCVWVYPGYEIGDDFFKQSMQEYCAAFYTIGTPSSYEAFRTLSERMLMIYPKDAVFITNLGTYDFIVAKDYPKALKYYKKALKIAPDDYSALKNCVLLARRQKDNKLEKKYLEKFAAVAPENERQAAEARLKYLDGQD</sequence>
<dbReference type="InterPro" id="IPR011990">
    <property type="entry name" value="TPR-like_helical_dom_sf"/>
</dbReference>
<evidence type="ECO:0000313" key="3">
    <source>
        <dbReference type="Proteomes" id="UP000810252"/>
    </source>
</evidence>
<organism evidence="2 3">
    <name type="scientific">Candidatus Cryptobacteroides merdigallinarum</name>
    <dbReference type="NCBI Taxonomy" id="2840770"/>
    <lineage>
        <taxon>Bacteria</taxon>
        <taxon>Pseudomonadati</taxon>
        <taxon>Bacteroidota</taxon>
        <taxon>Bacteroidia</taxon>
        <taxon>Bacteroidales</taxon>
        <taxon>Candidatus Cryptobacteroides</taxon>
    </lineage>
</organism>
<proteinExistence type="predicted"/>
<dbReference type="Gene3D" id="1.25.40.10">
    <property type="entry name" value="Tetratricopeptide repeat domain"/>
    <property type="match status" value="1"/>
</dbReference>
<evidence type="ECO:0000313" key="2">
    <source>
        <dbReference type="EMBL" id="MBO8448850.1"/>
    </source>
</evidence>
<comment type="caution">
    <text evidence="2">The sequence shown here is derived from an EMBL/GenBank/DDBJ whole genome shotgun (WGS) entry which is preliminary data.</text>
</comment>
<feature type="signal peptide" evidence="1">
    <location>
        <begin position="1"/>
        <end position="21"/>
    </location>
</feature>
<evidence type="ECO:0008006" key="4">
    <source>
        <dbReference type="Google" id="ProtNLM"/>
    </source>
</evidence>
<evidence type="ECO:0000256" key="1">
    <source>
        <dbReference type="SAM" id="SignalP"/>
    </source>
</evidence>
<feature type="chain" id="PRO_5038824148" description="Tetratricopeptide repeat protein" evidence="1">
    <location>
        <begin position="22"/>
        <end position="312"/>
    </location>
</feature>
<gene>
    <name evidence="2" type="ORF">IAC29_06225</name>
</gene>